<organism evidence="2 3">
    <name type="scientific">Diploptera punctata</name>
    <name type="common">Pacific beetle cockroach</name>
    <dbReference type="NCBI Taxonomy" id="6984"/>
    <lineage>
        <taxon>Eukaryota</taxon>
        <taxon>Metazoa</taxon>
        <taxon>Ecdysozoa</taxon>
        <taxon>Arthropoda</taxon>
        <taxon>Hexapoda</taxon>
        <taxon>Insecta</taxon>
        <taxon>Pterygota</taxon>
        <taxon>Neoptera</taxon>
        <taxon>Polyneoptera</taxon>
        <taxon>Dictyoptera</taxon>
        <taxon>Blattodea</taxon>
        <taxon>Blaberoidea</taxon>
        <taxon>Blaberidae</taxon>
        <taxon>Diplopterinae</taxon>
        <taxon>Diploptera</taxon>
    </lineage>
</organism>
<reference evidence="2" key="1">
    <citation type="journal article" date="2023" name="IScience">
        <title>Live-bearing cockroach genome reveals convergent evolutionary mechanisms linked to viviparity in insects and beyond.</title>
        <authorList>
            <person name="Fouks B."/>
            <person name="Harrison M.C."/>
            <person name="Mikhailova A.A."/>
            <person name="Marchal E."/>
            <person name="English S."/>
            <person name="Carruthers M."/>
            <person name="Jennings E.C."/>
            <person name="Chiamaka E.L."/>
            <person name="Frigard R.A."/>
            <person name="Pippel M."/>
            <person name="Attardo G.M."/>
            <person name="Benoit J.B."/>
            <person name="Bornberg-Bauer E."/>
            <person name="Tobe S.S."/>
        </authorList>
    </citation>
    <scope>NUCLEOTIDE SEQUENCE</scope>
    <source>
        <strain evidence="2">Stay&amp;Tobe</strain>
    </source>
</reference>
<dbReference type="Proteomes" id="UP001233999">
    <property type="component" value="Unassembled WGS sequence"/>
</dbReference>
<feature type="non-terminal residue" evidence="2">
    <location>
        <position position="148"/>
    </location>
</feature>
<dbReference type="EMBL" id="JASPKZ010008699">
    <property type="protein sequence ID" value="KAJ9579088.1"/>
    <property type="molecule type" value="Genomic_DNA"/>
</dbReference>
<feature type="region of interest" description="Disordered" evidence="1">
    <location>
        <begin position="21"/>
        <end position="63"/>
    </location>
</feature>
<feature type="compositionally biased region" description="Basic and acidic residues" evidence="1">
    <location>
        <begin position="49"/>
        <end position="63"/>
    </location>
</feature>
<evidence type="ECO:0000313" key="2">
    <source>
        <dbReference type="EMBL" id="KAJ9579088.1"/>
    </source>
</evidence>
<keyword evidence="3" id="KW-1185">Reference proteome</keyword>
<feature type="region of interest" description="Disordered" evidence="1">
    <location>
        <begin position="112"/>
        <end position="148"/>
    </location>
</feature>
<comment type="caution">
    <text evidence="2">The sequence shown here is derived from an EMBL/GenBank/DDBJ whole genome shotgun (WGS) entry which is preliminary data.</text>
</comment>
<gene>
    <name evidence="2" type="ORF">L9F63_024807</name>
</gene>
<protein>
    <submittedName>
        <fullName evidence="2">Uncharacterized protein</fullName>
    </submittedName>
</protein>
<name>A0AAD8E6G4_DIPPU</name>
<proteinExistence type="predicted"/>
<reference evidence="2" key="2">
    <citation type="submission" date="2023-05" db="EMBL/GenBank/DDBJ databases">
        <authorList>
            <person name="Fouks B."/>
        </authorList>
    </citation>
    <scope>NUCLEOTIDE SEQUENCE</scope>
    <source>
        <strain evidence="2">Stay&amp;Tobe</strain>
        <tissue evidence="2">Testes</tissue>
    </source>
</reference>
<evidence type="ECO:0000256" key="1">
    <source>
        <dbReference type="SAM" id="MobiDB-lite"/>
    </source>
</evidence>
<sequence length="148" mass="16312">SHDNAQFAAFFIDPRANSQKCVKSTDSLPGERTMTMFNAPTGGRPVKARPPEGRSDKITANRHADRHALKININRHAQRDALSSTTLNARSWREDDDVRNNCSPHRGIYQKAESRGCSTHRPGDGSLASGSAGREVPAYRHANPRRPA</sequence>
<accession>A0AAD8E6G4</accession>
<feature type="non-terminal residue" evidence="2">
    <location>
        <position position="1"/>
    </location>
</feature>
<dbReference type="AlphaFoldDB" id="A0AAD8E6G4"/>
<evidence type="ECO:0000313" key="3">
    <source>
        <dbReference type="Proteomes" id="UP001233999"/>
    </source>
</evidence>